<gene>
    <name evidence="2" type="ORF">H9Q72_003518</name>
</gene>
<dbReference type="InterPro" id="IPR031348">
    <property type="entry name" value="PigL_N"/>
</dbReference>
<evidence type="ECO:0000313" key="3">
    <source>
        <dbReference type="Proteomes" id="UP000750502"/>
    </source>
</evidence>
<proteinExistence type="predicted"/>
<dbReference type="Proteomes" id="UP000750502">
    <property type="component" value="Unassembled WGS sequence"/>
</dbReference>
<dbReference type="Pfam" id="PF17111">
    <property type="entry name" value="PigL_N"/>
    <property type="match status" value="1"/>
</dbReference>
<reference evidence="2" key="1">
    <citation type="journal article" date="2020" name="bioRxiv">
        <title>Historical genomics reveals the evolutionary mechanisms behind multiple outbreaks of the host-specific coffee wilt pathogen Fusarium xylarioides.</title>
        <authorList>
            <person name="Peck D."/>
            <person name="Nowell R.W."/>
            <person name="Flood J."/>
            <person name="Ryan M.J."/>
            <person name="Barraclough T.G."/>
        </authorList>
    </citation>
    <scope>NUCLEOTIDE SEQUENCE</scope>
    <source>
        <strain evidence="2">IMI 127659i</strain>
    </source>
</reference>
<comment type="caution">
    <text evidence="2">The sequence shown here is derived from an EMBL/GenBank/DDBJ whole genome shotgun (WGS) entry which is preliminary data.</text>
</comment>
<keyword evidence="3" id="KW-1185">Reference proteome</keyword>
<sequence length="290" mass="32437">MPDPVSITASILGIVQGVAFLSSTIENIRSAPESIKNIQRQLQHLKPILTQLVYAVDEKQIDTDQFGTEVKSALVNCDQACTEFNTSLGHWTRHSSEDGTSVLDYAKIGLLRQGRIRLMKDQLDQCIKILNVTLATNNACYSLQMSRQEGMIKELSDHKLQSLEASLKKKIDEVQKDKMEVVKYQAEASGSCDSYDKESFTSEVERHKKMVRISKKVCKKALKTVKLERVSQNISDVRATAKSTALAGKFNVDGSDTTEQDIKKVRADQRSFAVAGMANNFDFTPFVPRR</sequence>
<dbReference type="AlphaFoldDB" id="A0A9P7HXS2"/>
<name>A0A9P7HXS2_9HYPO</name>
<evidence type="ECO:0000313" key="2">
    <source>
        <dbReference type="EMBL" id="KAG5769175.1"/>
    </source>
</evidence>
<organism evidence="2 3">
    <name type="scientific">Fusarium xylarioides</name>
    <dbReference type="NCBI Taxonomy" id="221167"/>
    <lineage>
        <taxon>Eukaryota</taxon>
        <taxon>Fungi</taxon>
        <taxon>Dikarya</taxon>
        <taxon>Ascomycota</taxon>
        <taxon>Pezizomycotina</taxon>
        <taxon>Sordariomycetes</taxon>
        <taxon>Hypocreomycetidae</taxon>
        <taxon>Hypocreales</taxon>
        <taxon>Nectriaceae</taxon>
        <taxon>Fusarium</taxon>
        <taxon>Fusarium fujikuroi species complex</taxon>
    </lineage>
</organism>
<dbReference type="EMBL" id="JADFTT010000084">
    <property type="protein sequence ID" value="KAG5769175.1"/>
    <property type="molecule type" value="Genomic_DNA"/>
</dbReference>
<reference evidence="2" key="2">
    <citation type="submission" date="2020-10" db="EMBL/GenBank/DDBJ databases">
        <authorList>
            <person name="Peck L.D."/>
            <person name="Nowell R.W."/>
            <person name="Flood J."/>
            <person name="Ryan M.J."/>
            <person name="Barraclough T.G."/>
        </authorList>
    </citation>
    <scope>NUCLEOTIDE SEQUENCE</scope>
    <source>
        <strain evidence="2">IMI 127659i</strain>
    </source>
</reference>
<protein>
    <recommendedName>
        <fullName evidence="1">Azaphilone pigments biosynthesis cluster protein L N-terminal domain-containing protein</fullName>
    </recommendedName>
</protein>
<feature type="domain" description="Azaphilone pigments biosynthesis cluster protein L N-terminal" evidence="1">
    <location>
        <begin position="3"/>
        <end position="213"/>
    </location>
</feature>
<dbReference type="OrthoDB" id="432483at2759"/>
<accession>A0A9P7HXS2</accession>
<evidence type="ECO:0000259" key="1">
    <source>
        <dbReference type="Pfam" id="PF17111"/>
    </source>
</evidence>